<protein>
    <recommendedName>
        <fullName evidence="2">EF-hand domain-containing protein</fullName>
    </recommendedName>
</protein>
<dbReference type="SUPFAM" id="SSF47473">
    <property type="entry name" value="EF-hand"/>
    <property type="match status" value="1"/>
</dbReference>
<evidence type="ECO:0000313" key="4">
    <source>
        <dbReference type="Proteomes" id="UP000199391"/>
    </source>
</evidence>
<dbReference type="InterPro" id="IPR002048">
    <property type="entry name" value="EF_hand_dom"/>
</dbReference>
<dbReference type="GO" id="GO:0005509">
    <property type="term" value="F:calcium ion binding"/>
    <property type="evidence" value="ECO:0007669"/>
    <property type="project" value="InterPro"/>
</dbReference>
<keyword evidence="4" id="KW-1185">Reference proteome</keyword>
<feature type="chain" id="PRO_5011533649" description="EF-hand domain-containing protein" evidence="1">
    <location>
        <begin position="24"/>
        <end position="126"/>
    </location>
</feature>
<dbReference type="InterPro" id="IPR011992">
    <property type="entry name" value="EF-hand-dom_pair"/>
</dbReference>
<sequence>MMNTLRNLGLGLALLACCGGALAGDPPAPCMDPCVPPSKRPSTEAPASGERLRQQALDKLEQRFQEADLDRDGALTEEEARKAGLGYVANHFAEIDTARRGRVTFEDQRRYMAQRRRQAMAEPPQR</sequence>
<name>A0A1I7JDX8_9BURK</name>
<accession>A0A1I7JDX8</accession>
<feature type="domain" description="EF-hand" evidence="2">
    <location>
        <begin position="55"/>
        <end position="90"/>
    </location>
</feature>
<dbReference type="AlphaFoldDB" id="A0A1I7JDX8"/>
<dbReference type="STRING" id="1035707.SAMN05216552_101134"/>
<dbReference type="EMBL" id="FPBO01000011">
    <property type="protein sequence ID" value="SFU83348.1"/>
    <property type="molecule type" value="Genomic_DNA"/>
</dbReference>
<dbReference type="Proteomes" id="UP000199391">
    <property type="component" value="Unassembled WGS sequence"/>
</dbReference>
<gene>
    <name evidence="3" type="ORF">SAMN05216552_101134</name>
</gene>
<keyword evidence="1" id="KW-0732">Signal</keyword>
<reference evidence="4" key="1">
    <citation type="submission" date="2016-10" db="EMBL/GenBank/DDBJ databases">
        <authorList>
            <person name="Varghese N."/>
            <person name="Submissions S."/>
        </authorList>
    </citation>
    <scope>NUCLEOTIDE SEQUENCE [LARGE SCALE GENOMIC DNA]</scope>
    <source>
        <strain evidence="4">CGMCC 1.11014</strain>
    </source>
</reference>
<feature type="signal peptide" evidence="1">
    <location>
        <begin position="1"/>
        <end position="23"/>
    </location>
</feature>
<evidence type="ECO:0000259" key="2">
    <source>
        <dbReference type="PROSITE" id="PS50222"/>
    </source>
</evidence>
<dbReference type="PROSITE" id="PS50222">
    <property type="entry name" value="EF_HAND_2"/>
    <property type="match status" value="1"/>
</dbReference>
<dbReference type="Gene3D" id="1.10.238.10">
    <property type="entry name" value="EF-hand"/>
    <property type="match status" value="1"/>
</dbReference>
<dbReference type="RefSeq" id="WP_143133116.1">
    <property type="nucleotide sequence ID" value="NZ_FPBO01000011.1"/>
</dbReference>
<organism evidence="3 4">
    <name type="scientific">Pseudoduganella namucuonensis</name>
    <dbReference type="NCBI Taxonomy" id="1035707"/>
    <lineage>
        <taxon>Bacteria</taxon>
        <taxon>Pseudomonadati</taxon>
        <taxon>Pseudomonadota</taxon>
        <taxon>Betaproteobacteria</taxon>
        <taxon>Burkholderiales</taxon>
        <taxon>Oxalobacteraceae</taxon>
        <taxon>Telluria group</taxon>
        <taxon>Pseudoduganella</taxon>
    </lineage>
</organism>
<proteinExistence type="predicted"/>
<evidence type="ECO:0000313" key="3">
    <source>
        <dbReference type="EMBL" id="SFU83348.1"/>
    </source>
</evidence>
<dbReference type="OrthoDB" id="9115083at2"/>
<evidence type="ECO:0000256" key="1">
    <source>
        <dbReference type="SAM" id="SignalP"/>
    </source>
</evidence>
<dbReference type="PROSITE" id="PS51257">
    <property type="entry name" value="PROKAR_LIPOPROTEIN"/>
    <property type="match status" value="1"/>
</dbReference>